<sequence>MTYLSCLLNPRKNCLQAALSSRATPLPSSSPLLERSCRPCASAPTSNAALRGPPLTGYGRPSPSCGTAPASHQGCAGSPRRVPFTRVSAGPAPSRGGAQALATACPPVSTCFTPSAIPSCCSSILIHEKGKSQTLGRPISVIANGSCMVDSRLVVLLKLDARWLATDALMCLARDGDGNGQRKYLHGVDAKVAGDDAMLLGLPTLGLPAAVDQASVSPILLSRGIPARSASRPLSLPPPRLPPQP</sequence>
<evidence type="ECO:0000313" key="1">
    <source>
        <dbReference type="EMBL" id="PUZ71381.1"/>
    </source>
</evidence>
<name>A0A2T7EU65_9POAL</name>
<protein>
    <submittedName>
        <fullName evidence="1">Uncharacterized protein</fullName>
    </submittedName>
</protein>
<reference evidence="1 2" key="1">
    <citation type="submission" date="2018-04" db="EMBL/GenBank/DDBJ databases">
        <title>WGS assembly of Panicum hallii var. hallii HAL2.</title>
        <authorList>
            <person name="Lovell J."/>
            <person name="Jenkins J."/>
            <person name="Lowry D."/>
            <person name="Mamidi S."/>
            <person name="Sreedasyam A."/>
            <person name="Weng X."/>
            <person name="Barry K."/>
            <person name="Bonette J."/>
            <person name="Campitelli B."/>
            <person name="Daum C."/>
            <person name="Gordon S."/>
            <person name="Gould B."/>
            <person name="Lipzen A."/>
            <person name="MacQueen A."/>
            <person name="Palacio-Mejia J."/>
            <person name="Plott C."/>
            <person name="Shakirov E."/>
            <person name="Shu S."/>
            <person name="Yoshinaga Y."/>
            <person name="Zane M."/>
            <person name="Rokhsar D."/>
            <person name="Grimwood J."/>
            <person name="Schmutz J."/>
            <person name="Juenger T."/>
        </authorList>
    </citation>
    <scope>NUCLEOTIDE SEQUENCE [LARGE SCALE GENOMIC DNA]</scope>
    <source>
        <strain evidence="2">cv. HAL2</strain>
    </source>
</reference>
<dbReference type="Proteomes" id="UP000244336">
    <property type="component" value="Chromosome 2"/>
</dbReference>
<dbReference type="EMBL" id="CM009750">
    <property type="protein sequence ID" value="PUZ71381.1"/>
    <property type="molecule type" value="Genomic_DNA"/>
</dbReference>
<keyword evidence="2" id="KW-1185">Reference proteome</keyword>
<gene>
    <name evidence="1" type="ORF">GQ55_2G308900</name>
</gene>
<dbReference type="AlphaFoldDB" id="A0A2T7EU65"/>
<accession>A0A2T7EU65</accession>
<organism evidence="1 2">
    <name type="scientific">Panicum hallii var. hallii</name>
    <dbReference type="NCBI Taxonomy" id="1504633"/>
    <lineage>
        <taxon>Eukaryota</taxon>
        <taxon>Viridiplantae</taxon>
        <taxon>Streptophyta</taxon>
        <taxon>Embryophyta</taxon>
        <taxon>Tracheophyta</taxon>
        <taxon>Spermatophyta</taxon>
        <taxon>Magnoliopsida</taxon>
        <taxon>Liliopsida</taxon>
        <taxon>Poales</taxon>
        <taxon>Poaceae</taxon>
        <taxon>PACMAD clade</taxon>
        <taxon>Panicoideae</taxon>
        <taxon>Panicodae</taxon>
        <taxon>Paniceae</taxon>
        <taxon>Panicinae</taxon>
        <taxon>Panicum</taxon>
        <taxon>Panicum sect. Panicum</taxon>
    </lineage>
</organism>
<proteinExistence type="predicted"/>
<dbReference type="Gramene" id="PUZ71381">
    <property type="protein sequence ID" value="PUZ71381"/>
    <property type="gene ID" value="GQ55_2G308900"/>
</dbReference>
<evidence type="ECO:0000313" key="2">
    <source>
        <dbReference type="Proteomes" id="UP000244336"/>
    </source>
</evidence>